<proteinExistence type="predicted"/>
<evidence type="ECO:0000313" key="2">
    <source>
        <dbReference type="Proteomes" id="UP000289691"/>
    </source>
</evidence>
<sequence>MPQEDSEFGEPEFLGWLLLKRLKEQSDNQISRSKFLKLCCITDRHLAESHEYEVGLPRYWYMYGELANEHEFSGRFYNAPLAIGWDGQQYIPKELPVEAFEVSEAGLEVIPDAVDWTVREFGRKNVEEIKQHQYEEYAENEFIRQYSELRWLLSTIDLGKQERLQNYGSGGESNEEYLKRQLDEMMAAYPGNEERYDEMKSLYFRWDDTVRLMVDQSTEYSRIAEFLDDFILVLSKEVLRFVYNQNISEERLLDWEEDAAEEREEFTATLRDVRSELLQERSRSTELDRVSDAYSQTIDEQIDQLLGQE</sequence>
<protein>
    <submittedName>
        <fullName evidence="1">Uncharacterized protein</fullName>
    </submittedName>
</protein>
<dbReference type="AlphaFoldDB" id="A0A498KU62"/>
<keyword evidence="2" id="KW-1185">Reference proteome</keyword>
<gene>
    <name evidence="1" type="ORF">EAF64_14120</name>
</gene>
<reference evidence="1 2" key="1">
    <citation type="submission" date="2019-01" db="EMBL/GenBank/DDBJ databases">
        <title>Halorientalis sp. F13-25 a new haloarchaeum isolated from hypersaline water.</title>
        <authorList>
            <person name="Ana D.-V."/>
            <person name="Cristina S.-P."/>
            <person name="Antonio V."/>
        </authorList>
    </citation>
    <scope>NUCLEOTIDE SEQUENCE [LARGE SCALE GENOMIC DNA]</scope>
    <source>
        <strain evidence="1 2">F13-25</strain>
    </source>
</reference>
<dbReference type="OrthoDB" id="193274at2157"/>
<evidence type="ECO:0000313" key="1">
    <source>
        <dbReference type="EMBL" id="RXK47784.1"/>
    </source>
</evidence>
<organism evidence="1 2">
    <name type="scientific">Halorientalis pallida</name>
    <dbReference type="NCBI Taxonomy" id="2479928"/>
    <lineage>
        <taxon>Archaea</taxon>
        <taxon>Methanobacteriati</taxon>
        <taxon>Methanobacteriota</taxon>
        <taxon>Stenosarchaea group</taxon>
        <taxon>Halobacteria</taxon>
        <taxon>Halobacteriales</taxon>
        <taxon>Haloarculaceae</taxon>
        <taxon>Halorientalis</taxon>
    </lineage>
</organism>
<dbReference type="Proteomes" id="UP000289691">
    <property type="component" value="Unassembled WGS sequence"/>
</dbReference>
<comment type="caution">
    <text evidence="1">The sequence shown here is derived from an EMBL/GenBank/DDBJ whole genome shotgun (WGS) entry which is preliminary data.</text>
</comment>
<name>A0A498KU62_9EURY</name>
<accession>A0A498KU62</accession>
<dbReference type="EMBL" id="RDFA01000005">
    <property type="protein sequence ID" value="RXK47784.1"/>
    <property type="molecule type" value="Genomic_DNA"/>
</dbReference>
<dbReference type="RefSeq" id="WP_129069636.1">
    <property type="nucleotide sequence ID" value="NZ_RDFA01000005.1"/>
</dbReference>